<dbReference type="PIRSF" id="PIRSF028408">
    <property type="entry name" value="UCP028408"/>
    <property type="match status" value="1"/>
</dbReference>
<proteinExistence type="predicted"/>
<evidence type="ECO:0000259" key="1">
    <source>
        <dbReference type="Pfam" id="PF09983"/>
    </source>
</evidence>
<name>A0ABY8I4B7_9BURK</name>
<accession>A0ABY8I4B7</accession>
<reference evidence="3 4" key="1">
    <citation type="submission" date="2023-04" db="EMBL/GenBank/DDBJ databases">
        <title>Nanopore sequencing of Janthinobacterium from water.</title>
        <authorList>
            <person name="Ciuchcinski K."/>
            <person name="Rokowska A."/>
            <person name="Dziewit L."/>
        </authorList>
    </citation>
    <scope>NUCLEOTIDE SEQUENCE [LARGE SCALE GENOMIC DNA]</scope>
    <source>
        <strain evidence="3 4">DEMB2</strain>
    </source>
</reference>
<dbReference type="RefSeq" id="WP_278317344.1">
    <property type="nucleotide sequence ID" value="NZ_CP121464.1"/>
</dbReference>
<dbReference type="EMBL" id="CP121464">
    <property type="protein sequence ID" value="WFR79759.1"/>
    <property type="molecule type" value="Genomic_DNA"/>
</dbReference>
<feature type="domain" description="Wadjet protein JetD C-terminal" evidence="1">
    <location>
        <begin position="215"/>
        <end position="391"/>
    </location>
</feature>
<dbReference type="Pfam" id="PF11795">
    <property type="entry name" value="DUF3322"/>
    <property type="match status" value="1"/>
</dbReference>
<dbReference type="InterPro" id="IPR024534">
    <property type="entry name" value="JetD_C"/>
</dbReference>
<dbReference type="Pfam" id="PF09983">
    <property type="entry name" value="JetD_C"/>
    <property type="match status" value="1"/>
</dbReference>
<organism evidence="3 4">
    <name type="scientific">Janthinobacterium rivuli</name>
    <dbReference type="NCBI Taxonomy" id="2751478"/>
    <lineage>
        <taxon>Bacteria</taxon>
        <taxon>Pseudomonadati</taxon>
        <taxon>Pseudomonadota</taxon>
        <taxon>Betaproteobacteria</taxon>
        <taxon>Burkholderiales</taxon>
        <taxon>Oxalobacteraceae</taxon>
        <taxon>Janthinobacterium</taxon>
    </lineage>
</organism>
<gene>
    <name evidence="3" type="ORF">P9875_00870</name>
</gene>
<dbReference type="InterPro" id="IPR024537">
    <property type="entry name" value="DUF3322"/>
</dbReference>
<evidence type="ECO:0000313" key="3">
    <source>
        <dbReference type="EMBL" id="WFR79759.1"/>
    </source>
</evidence>
<evidence type="ECO:0000313" key="4">
    <source>
        <dbReference type="Proteomes" id="UP001219584"/>
    </source>
</evidence>
<protein>
    <submittedName>
        <fullName evidence="3">DUF2220 family protein</fullName>
    </submittedName>
</protein>
<evidence type="ECO:0000259" key="2">
    <source>
        <dbReference type="Pfam" id="PF11795"/>
    </source>
</evidence>
<feature type="domain" description="DUF3322" evidence="2">
    <location>
        <begin position="8"/>
        <end position="192"/>
    </location>
</feature>
<sequence length="396" mass="45654">MSSNWTTPADIRTQLLRLWDSGRLLAAHVNQSALFPLHLNLRQPASAHLGEQFDEVRRWIRQLDEGSKSHKGYGYTIEWRDINHRQLGRNRMPAGLIVEEEGDALRLIGKMAEKRRFEQLLTLQVFPALAGWIVRHPMQLLEHAPAWERIVLILQWFVAHPRPQLYLRELDIAGVDGKFIETRKALLAELLDQLMLPEAIDAQAVGARQFETRYGLLSKPVLIRFRLLDPRHYIAGLSDLSVPVAQFAALHVNVKRVFITENEINGLAFPEVEDSMVIFGGGYSVERLGDVPWLAYKEVIYWGDIDTHGFAILDRLRAYLPQARSMLMDIATLEAHRLLWGSEEPHKRHSGHLTRLTHEELALFKILHEHALGECLRMEQERLGFRWVRTAIQNLD</sequence>
<dbReference type="Proteomes" id="UP001219584">
    <property type="component" value="Chromosome"/>
</dbReference>
<dbReference type="InterPro" id="IPR014544">
    <property type="entry name" value="UCP028408"/>
</dbReference>
<keyword evidence="4" id="KW-1185">Reference proteome</keyword>